<comment type="function">
    <text evidence="6">Part of the phosphoribosylformylglycinamidine synthase complex involved in the purines biosynthetic pathway. Catalyzes the ATP-dependent conversion of formylglycinamide ribonucleotide (FGAR) and glutamine to yield formylglycinamidine ribonucleotide (FGAM) and glutamate. The FGAM synthase complex is composed of three subunits. PurQ produces an ammonia molecule by converting glutamine to glutamate. PurL transfers the ammonia molecule to FGAR to form FGAM in an ATP-dependent manner. PurS interacts with PurQ and PurL and is thought to assist in the transfer of the ammonia molecule from PurQ to PurL.</text>
</comment>
<comment type="subunit">
    <text evidence="6">Part of the FGAM synthase complex composed of 1 PurL, 1 PurQ and 2 PurS subunits.</text>
</comment>
<keyword evidence="5 6" id="KW-0067">ATP-binding</keyword>
<dbReference type="NCBIfam" id="NF004630">
    <property type="entry name" value="PRK05974.1"/>
    <property type="match status" value="1"/>
</dbReference>
<dbReference type="PANTHER" id="PTHR34696">
    <property type="entry name" value="PHOSPHORIBOSYLFORMYLGLYCINAMIDINE SYNTHASE SUBUNIT PURS"/>
    <property type="match status" value="1"/>
</dbReference>
<dbReference type="NCBIfam" id="TIGR00302">
    <property type="entry name" value="phosphoribosylformylglycinamidine synthase subunit PurS"/>
    <property type="match status" value="1"/>
</dbReference>
<organism evidence="7 8">
    <name type="scientific">Helicobacter valdiviensis</name>
    <dbReference type="NCBI Taxonomy" id="1458358"/>
    <lineage>
        <taxon>Bacteria</taxon>
        <taxon>Pseudomonadati</taxon>
        <taxon>Campylobacterota</taxon>
        <taxon>Epsilonproteobacteria</taxon>
        <taxon>Campylobacterales</taxon>
        <taxon>Helicobacteraceae</taxon>
        <taxon>Helicobacter</taxon>
    </lineage>
</organism>
<evidence type="ECO:0000256" key="4">
    <source>
        <dbReference type="ARBA" id="ARBA00022755"/>
    </source>
</evidence>
<gene>
    <name evidence="6" type="primary">purS</name>
    <name evidence="7" type="ORF">B6S12_06850</name>
</gene>
<dbReference type="InterPro" id="IPR003850">
    <property type="entry name" value="PurS"/>
</dbReference>
<dbReference type="GO" id="GO:0005524">
    <property type="term" value="F:ATP binding"/>
    <property type="evidence" value="ECO:0007669"/>
    <property type="project" value="UniProtKB-UniRule"/>
</dbReference>
<evidence type="ECO:0000256" key="3">
    <source>
        <dbReference type="ARBA" id="ARBA00022741"/>
    </source>
</evidence>
<dbReference type="GO" id="GO:0006189">
    <property type="term" value="P:'de novo' IMP biosynthetic process"/>
    <property type="evidence" value="ECO:0007669"/>
    <property type="project" value="UniProtKB-UniRule"/>
</dbReference>
<dbReference type="GO" id="GO:0004642">
    <property type="term" value="F:phosphoribosylformylglycinamidine synthase activity"/>
    <property type="evidence" value="ECO:0007669"/>
    <property type="project" value="UniProtKB-UniRule"/>
</dbReference>
<keyword evidence="2 6" id="KW-0436">Ligase</keyword>
<comment type="catalytic activity">
    <reaction evidence="6">
        <text>N(2)-formyl-N(1)-(5-phospho-beta-D-ribosyl)glycinamide + L-glutamine + ATP + H2O = 2-formamido-N(1)-(5-O-phospho-beta-D-ribosyl)acetamidine + L-glutamate + ADP + phosphate + H(+)</text>
        <dbReference type="Rhea" id="RHEA:17129"/>
        <dbReference type="ChEBI" id="CHEBI:15377"/>
        <dbReference type="ChEBI" id="CHEBI:15378"/>
        <dbReference type="ChEBI" id="CHEBI:29985"/>
        <dbReference type="ChEBI" id="CHEBI:30616"/>
        <dbReference type="ChEBI" id="CHEBI:43474"/>
        <dbReference type="ChEBI" id="CHEBI:58359"/>
        <dbReference type="ChEBI" id="CHEBI:147286"/>
        <dbReference type="ChEBI" id="CHEBI:147287"/>
        <dbReference type="ChEBI" id="CHEBI:456216"/>
        <dbReference type="EC" id="6.3.5.3"/>
    </reaction>
</comment>
<comment type="similarity">
    <text evidence="6">Belongs to the PurS family.</text>
</comment>
<dbReference type="EC" id="6.3.5.3" evidence="6"/>
<dbReference type="InterPro" id="IPR036604">
    <property type="entry name" value="PurS-like_sf"/>
</dbReference>
<proteinExistence type="inferred from homology"/>
<reference evidence="7 8" key="1">
    <citation type="submission" date="2017-03" db="EMBL/GenBank/DDBJ databases">
        <title>Genomic and clinical evidence uncovers the enterohepatic species Helicobacter valdiviensis as a potential human intestinal pathogen.</title>
        <authorList>
            <person name="Fresia P."/>
            <person name="Jara R."/>
            <person name="Sierra R."/>
            <person name="Ferres I."/>
            <person name="Greif G."/>
            <person name="Iraola G."/>
            <person name="Collado L."/>
        </authorList>
    </citation>
    <scope>NUCLEOTIDE SEQUENCE [LARGE SCALE GENOMIC DNA]</scope>
    <source>
        <strain evidence="7 8">WBE14</strain>
    </source>
</reference>
<dbReference type="OrthoDB" id="9799101at2"/>
<evidence type="ECO:0000256" key="1">
    <source>
        <dbReference type="ARBA" id="ARBA00022490"/>
    </source>
</evidence>
<dbReference type="HAMAP" id="MF_01926">
    <property type="entry name" value="PurS"/>
    <property type="match status" value="1"/>
</dbReference>
<dbReference type="RefSeq" id="WP_111230065.1">
    <property type="nucleotide sequence ID" value="NZ_NBIU01000019.1"/>
</dbReference>
<protein>
    <recommendedName>
        <fullName evidence="6">Phosphoribosylformylglycinamidine synthase subunit PurS</fullName>
        <shortName evidence="6">FGAM synthase</shortName>
        <ecNumber evidence="6">6.3.5.3</ecNumber>
    </recommendedName>
    <alternativeName>
        <fullName evidence="6">Formylglycinamide ribonucleotide amidotransferase subunit III</fullName>
        <shortName evidence="6">FGAR amidotransferase III</shortName>
        <shortName evidence="6">FGAR-AT III</shortName>
    </alternativeName>
    <alternativeName>
        <fullName evidence="6">Phosphoribosylformylglycinamidine synthase subunit III</fullName>
    </alternativeName>
</protein>
<dbReference type="EMBL" id="NBIU01000019">
    <property type="protein sequence ID" value="PZT47875.1"/>
    <property type="molecule type" value="Genomic_DNA"/>
</dbReference>
<dbReference type="PANTHER" id="PTHR34696:SF1">
    <property type="entry name" value="PHOSPHORIBOSYLFORMYLGLYCINAMIDINE SYNTHASE SUBUNIT PURS"/>
    <property type="match status" value="1"/>
</dbReference>
<comment type="subcellular location">
    <subcellularLocation>
        <location evidence="6">Cytoplasm</location>
    </subcellularLocation>
</comment>
<comment type="pathway">
    <text evidence="6">Purine metabolism; IMP biosynthesis via de novo pathway; 5-amino-1-(5-phospho-D-ribosyl)imidazole from N(2)-formyl-N(1)-(5-phospho-D-ribosyl)glycinamide: step 1/2.</text>
</comment>
<dbReference type="Pfam" id="PF02700">
    <property type="entry name" value="PurS"/>
    <property type="match status" value="1"/>
</dbReference>
<keyword evidence="1 6" id="KW-0963">Cytoplasm</keyword>
<dbReference type="Gene3D" id="3.30.1280.10">
    <property type="entry name" value="Phosphoribosylformylglycinamidine synthase subunit PurS"/>
    <property type="match status" value="1"/>
</dbReference>
<keyword evidence="8" id="KW-1185">Reference proteome</keyword>
<dbReference type="Proteomes" id="UP000249746">
    <property type="component" value="Unassembled WGS sequence"/>
</dbReference>
<dbReference type="UniPathway" id="UPA00074">
    <property type="reaction ID" value="UER00128"/>
</dbReference>
<comment type="caution">
    <text evidence="7">The sequence shown here is derived from an EMBL/GenBank/DDBJ whole genome shotgun (WGS) entry which is preliminary data.</text>
</comment>
<dbReference type="GO" id="GO:0005737">
    <property type="term" value="C:cytoplasm"/>
    <property type="evidence" value="ECO:0007669"/>
    <property type="project" value="UniProtKB-SubCell"/>
</dbReference>
<evidence type="ECO:0000313" key="7">
    <source>
        <dbReference type="EMBL" id="PZT47875.1"/>
    </source>
</evidence>
<name>A0A2W6MTL1_9HELI</name>
<evidence type="ECO:0000313" key="8">
    <source>
        <dbReference type="Proteomes" id="UP000249746"/>
    </source>
</evidence>
<sequence length="78" mass="8778">MQVEVIVKLKNGVLDPQGKAICHALHSLGHKNIEEVSVGKRILLEVKGEDKEEIKKEVEQMCQTLLANVVIEDYEVKL</sequence>
<evidence type="ECO:0000256" key="2">
    <source>
        <dbReference type="ARBA" id="ARBA00022598"/>
    </source>
</evidence>
<dbReference type="AlphaFoldDB" id="A0A2W6MTL1"/>
<keyword evidence="4 6" id="KW-0658">Purine biosynthesis</keyword>
<evidence type="ECO:0000256" key="6">
    <source>
        <dbReference type="HAMAP-Rule" id="MF_01926"/>
    </source>
</evidence>
<keyword evidence="3 6" id="KW-0547">Nucleotide-binding</keyword>
<accession>A0A2W6MTL1</accession>
<dbReference type="SUPFAM" id="SSF82697">
    <property type="entry name" value="PurS-like"/>
    <property type="match status" value="1"/>
</dbReference>
<evidence type="ECO:0000256" key="5">
    <source>
        <dbReference type="ARBA" id="ARBA00022840"/>
    </source>
</evidence>